<keyword evidence="6" id="KW-0012">Acyltransferase</keyword>
<comment type="similarity">
    <text evidence="2">Belongs to the mycobacterial A85 antigen family.</text>
</comment>
<dbReference type="STRING" id="185761.SAMN05660282_01986"/>
<protein>
    <recommendedName>
        <fullName evidence="7">Acyl-CoA:diacylglycerol acyltransferase</fullName>
        <ecNumber evidence="3">2.3.1.122</ecNumber>
        <ecNumber evidence="4">2.3.1.20</ecNumber>
    </recommendedName>
</protein>
<feature type="chain" id="PRO_5011583649" description="Acyl-CoA:diacylglycerol acyltransferase" evidence="10">
    <location>
        <begin position="32"/>
        <end position="630"/>
    </location>
</feature>
<evidence type="ECO:0000256" key="4">
    <source>
        <dbReference type="ARBA" id="ARBA00013244"/>
    </source>
</evidence>
<evidence type="ECO:0000256" key="9">
    <source>
        <dbReference type="SAM" id="MobiDB-lite"/>
    </source>
</evidence>
<dbReference type="GO" id="GO:0004144">
    <property type="term" value="F:diacylglycerol O-acyltransferase activity"/>
    <property type="evidence" value="ECO:0007669"/>
    <property type="project" value="UniProtKB-EC"/>
</dbReference>
<keyword evidence="10" id="KW-0732">Signal</keyword>
<dbReference type="SUPFAM" id="SSF53474">
    <property type="entry name" value="alpha/beta-Hydrolases"/>
    <property type="match status" value="1"/>
</dbReference>
<dbReference type="GO" id="GO:0016787">
    <property type="term" value="F:hydrolase activity"/>
    <property type="evidence" value="ECO:0007669"/>
    <property type="project" value="UniProtKB-KW"/>
</dbReference>
<proteinExistence type="inferred from homology"/>
<dbReference type="InterPro" id="IPR050583">
    <property type="entry name" value="Mycobacterial_A85_antigen"/>
</dbReference>
<feature type="compositionally biased region" description="Polar residues" evidence="9">
    <location>
        <begin position="38"/>
        <end position="48"/>
    </location>
</feature>
<dbReference type="InterPro" id="IPR006311">
    <property type="entry name" value="TAT_signal"/>
</dbReference>
<feature type="region of interest" description="Disordered" evidence="9">
    <location>
        <begin position="38"/>
        <end position="60"/>
    </location>
</feature>
<evidence type="ECO:0000313" key="12">
    <source>
        <dbReference type="Proteomes" id="UP000199065"/>
    </source>
</evidence>
<comment type="catalytic activity">
    <reaction evidence="8">
        <text>an acyl-CoA + a 1,2-diacyl-sn-glycerol = a triacyl-sn-glycerol + CoA</text>
        <dbReference type="Rhea" id="RHEA:10868"/>
        <dbReference type="ChEBI" id="CHEBI:17815"/>
        <dbReference type="ChEBI" id="CHEBI:57287"/>
        <dbReference type="ChEBI" id="CHEBI:58342"/>
        <dbReference type="ChEBI" id="CHEBI:64615"/>
        <dbReference type="EC" id="2.3.1.20"/>
    </reaction>
</comment>
<evidence type="ECO:0000256" key="8">
    <source>
        <dbReference type="ARBA" id="ARBA00048109"/>
    </source>
</evidence>
<gene>
    <name evidence="11" type="ORF">SAMN05660282_01986</name>
</gene>
<dbReference type="EC" id="2.3.1.20" evidence="4"/>
<sequence length="630" mass="69214">MRAHPNRRFLLLATALSTALGTTMVPAIAQAQNNELSSQLSGNLTPQGKRTAPTEGVADKAPEGVSIEKWDWLNSHRVALYIRSKAMPEELVQVQVLLARDWYSHPDKTYPELWALDGLRARNDHNGWTLETNIEKFFADKNVNVILPVGGESSFYSDWQAPDNGKHYMWETFLTQELVPLLKDNLRSNGKRAVAGISMGGTAAVNLAERHPDLFNFVGSFSGYLDTTTGGMPEAIGAATRDAGGYNAEAMWGPYGSQGWIDHDPKGGLEYLKGKTVYVSAGSGRSDFNEPNSVAKGPAQPAGIGLEILSRLTTQTFLSRAEEAGLNVISKFRPSGVHSWEYWQFEMTQAWPYIANALAIPEEDRGALCNPVGAIAEATKDGALGTCINDEYDVPGGKAEDFRNGSAYWSPETGAQLLIGAINGRYNALGGPASWLGFPTTGELSTPDGEGRYVHFQHGSIYWTPQLGAVEVPRDMFDLWGTRDYERGDLGYPVAAPQAVDKGWVQQFQGGYIVRTPDNKNFWLRGAIAAKYAEMKFADSELGWPKSNEMLIKGGAFQEFTNGNIYWSQDTGAKFIRYGAIFDAWGKKRYEQGAYGYPKADFAPIPAGGEIMEFQHGTIRQVNGRIEESR</sequence>
<dbReference type="InterPro" id="IPR000801">
    <property type="entry name" value="Esterase-like"/>
</dbReference>
<keyword evidence="12" id="KW-1185">Reference proteome</keyword>
<dbReference type="PROSITE" id="PS51318">
    <property type="entry name" value="TAT"/>
    <property type="match status" value="1"/>
</dbReference>
<evidence type="ECO:0000256" key="5">
    <source>
        <dbReference type="ARBA" id="ARBA00022679"/>
    </source>
</evidence>
<comment type="catalytic activity">
    <reaction evidence="1">
        <text>2 alpha,alpha'-trehalose 6-mycolate = alpha,alpha'-trehalose 6,6'-bismycolate + alpha,alpha-trehalose</text>
        <dbReference type="Rhea" id="RHEA:23472"/>
        <dbReference type="ChEBI" id="CHEBI:16551"/>
        <dbReference type="ChEBI" id="CHEBI:18195"/>
        <dbReference type="ChEBI" id="CHEBI:18234"/>
        <dbReference type="EC" id="2.3.1.122"/>
    </reaction>
</comment>
<evidence type="ECO:0000313" key="11">
    <source>
        <dbReference type="EMBL" id="SFG79649.1"/>
    </source>
</evidence>
<organism evidence="11 12">
    <name type="scientific">Corynebacterium spheniscorum</name>
    <dbReference type="NCBI Taxonomy" id="185761"/>
    <lineage>
        <taxon>Bacteria</taxon>
        <taxon>Bacillati</taxon>
        <taxon>Actinomycetota</taxon>
        <taxon>Actinomycetes</taxon>
        <taxon>Mycobacteriales</taxon>
        <taxon>Corynebacteriaceae</taxon>
        <taxon>Corynebacterium</taxon>
    </lineage>
</organism>
<evidence type="ECO:0000256" key="10">
    <source>
        <dbReference type="SAM" id="SignalP"/>
    </source>
</evidence>
<evidence type="ECO:0000256" key="1">
    <source>
        <dbReference type="ARBA" id="ARBA00000697"/>
    </source>
</evidence>
<evidence type="ECO:0000256" key="7">
    <source>
        <dbReference type="ARBA" id="ARBA00032572"/>
    </source>
</evidence>
<reference evidence="11 12" key="1">
    <citation type="submission" date="2016-10" db="EMBL/GenBank/DDBJ databases">
        <authorList>
            <person name="de Groot N.N."/>
        </authorList>
    </citation>
    <scope>NUCLEOTIDE SEQUENCE [LARGE SCALE GENOMIC DNA]</scope>
    <source>
        <strain>J11</strain>
        <strain evidence="12">PG 39</strain>
    </source>
</reference>
<dbReference type="EC" id="2.3.1.122" evidence="3"/>
<dbReference type="PANTHER" id="PTHR48098:SF1">
    <property type="entry name" value="DIACYLGLYCEROL ACYLTRANSFERASE_MYCOLYLTRANSFERASE AG85A"/>
    <property type="match status" value="1"/>
</dbReference>
<dbReference type="AlphaFoldDB" id="A0A1I2UTV9"/>
<evidence type="ECO:0000256" key="2">
    <source>
        <dbReference type="ARBA" id="ARBA00005874"/>
    </source>
</evidence>
<dbReference type="Pfam" id="PF08310">
    <property type="entry name" value="LGFP"/>
    <property type="match status" value="4"/>
</dbReference>
<feature type="signal peptide" evidence="10">
    <location>
        <begin position="1"/>
        <end position="31"/>
    </location>
</feature>
<accession>A0A1I2UTV9</accession>
<dbReference type="InterPro" id="IPR013207">
    <property type="entry name" value="LGFP"/>
</dbReference>
<name>A0A1I2UTV9_9CORY</name>
<dbReference type="GO" id="GO:0050348">
    <property type="term" value="F:trehalose O-mycolyltransferase activity"/>
    <property type="evidence" value="ECO:0007669"/>
    <property type="project" value="UniProtKB-EC"/>
</dbReference>
<keyword evidence="11" id="KW-0378">Hydrolase</keyword>
<dbReference type="Proteomes" id="UP000199065">
    <property type="component" value="Unassembled WGS sequence"/>
</dbReference>
<dbReference type="EMBL" id="FOPJ01000015">
    <property type="protein sequence ID" value="SFG79649.1"/>
    <property type="molecule type" value="Genomic_DNA"/>
</dbReference>
<dbReference type="InterPro" id="IPR029058">
    <property type="entry name" value="AB_hydrolase_fold"/>
</dbReference>
<evidence type="ECO:0000256" key="3">
    <source>
        <dbReference type="ARBA" id="ARBA00012820"/>
    </source>
</evidence>
<keyword evidence="5" id="KW-0808">Transferase</keyword>
<dbReference type="OrthoDB" id="4527292at2"/>
<dbReference type="Pfam" id="PF00756">
    <property type="entry name" value="Esterase"/>
    <property type="match status" value="1"/>
</dbReference>
<dbReference type="Gene3D" id="3.40.50.1820">
    <property type="entry name" value="alpha/beta hydrolase"/>
    <property type="match status" value="1"/>
</dbReference>
<evidence type="ECO:0000256" key="6">
    <source>
        <dbReference type="ARBA" id="ARBA00023315"/>
    </source>
</evidence>
<dbReference type="PANTHER" id="PTHR48098">
    <property type="entry name" value="ENTEROCHELIN ESTERASE-RELATED"/>
    <property type="match status" value="1"/>
</dbReference>
<dbReference type="RefSeq" id="WP_092286901.1">
    <property type="nucleotide sequence ID" value="NZ_FOPJ01000015.1"/>
</dbReference>